<reference evidence="9 10" key="1">
    <citation type="submission" date="2022-10" db="EMBL/GenBank/DDBJ databases">
        <title>Chitinophaga nivalis PC15 sp. nov., isolated from Pyeongchang county, South Korea.</title>
        <authorList>
            <person name="Trinh H.N."/>
        </authorList>
    </citation>
    <scope>NUCLEOTIDE SEQUENCE [LARGE SCALE GENOMIC DNA]</scope>
    <source>
        <strain evidence="9 10">PC14</strain>
    </source>
</reference>
<evidence type="ECO:0000313" key="9">
    <source>
        <dbReference type="EMBL" id="MCW3487047.1"/>
    </source>
</evidence>
<dbReference type="Gene3D" id="1.20.1540.10">
    <property type="entry name" value="Rhomboid-like"/>
    <property type="match status" value="1"/>
</dbReference>
<dbReference type="InterPro" id="IPR035952">
    <property type="entry name" value="Rhomboid-like_sf"/>
</dbReference>
<keyword evidence="3 7" id="KW-0812">Transmembrane</keyword>
<comment type="caution">
    <text evidence="9">The sequence shown here is derived from an EMBL/GenBank/DDBJ whole genome shotgun (WGS) entry which is preliminary data.</text>
</comment>
<dbReference type="SUPFAM" id="SSF144091">
    <property type="entry name" value="Rhomboid-like"/>
    <property type="match status" value="1"/>
</dbReference>
<feature type="transmembrane region" description="Helical" evidence="7">
    <location>
        <begin position="12"/>
        <end position="35"/>
    </location>
</feature>
<evidence type="ECO:0000256" key="7">
    <source>
        <dbReference type="SAM" id="Phobius"/>
    </source>
</evidence>
<evidence type="ECO:0000259" key="8">
    <source>
        <dbReference type="Pfam" id="PF01694"/>
    </source>
</evidence>
<keyword evidence="4" id="KW-0378">Hydrolase</keyword>
<evidence type="ECO:0000256" key="6">
    <source>
        <dbReference type="ARBA" id="ARBA00023136"/>
    </source>
</evidence>
<feature type="transmembrane region" description="Helical" evidence="7">
    <location>
        <begin position="176"/>
        <end position="196"/>
    </location>
</feature>
<dbReference type="EMBL" id="JAPDNS010000002">
    <property type="protein sequence ID" value="MCW3487047.1"/>
    <property type="molecule type" value="Genomic_DNA"/>
</dbReference>
<feature type="transmembrane region" description="Helical" evidence="7">
    <location>
        <begin position="151"/>
        <end position="170"/>
    </location>
</feature>
<feature type="transmembrane region" description="Helical" evidence="7">
    <location>
        <begin position="95"/>
        <end position="113"/>
    </location>
</feature>
<evidence type="ECO:0000313" key="10">
    <source>
        <dbReference type="Proteomes" id="UP001207742"/>
    </source>
</evidence>
<dbReference type="InterPro" id="IPR050925">
    <property type="entry name" value="Rhomboid_protease_S54"/>
</dbReference>
<keyword evidence="10" id="KW-1185">Reference proteome</keyword>
<feature type="domain" description="Peptidase S54 rhomboid" evidence="8">
    <location>
        <begin position="56"/>
        <end position="193"/>
    </location>
</feature>
<dbReference type="Pfam" id="PF01694">
    <property type="entry name" value="Rhomboid"/>
    <property type="match status" value="1"/>
</dbReference>
<accession>A0ABT3ISU3</accession>
<protein>
    <submittedName>
        <fullName evidence="9">Rhomboid family intramembrane serine protease</fullName>
    </submittedName>
</protein>
<keyword evidence="9" id="KW-0645">Protease</keyword>
<evidence type="ECO:0000256" key="1">
    <source>
        <dbReference type="ARBA" id="ARBA00004141"/>
    </source>
</evidence>
<keyword evidence="6 7" id="KW-0472">Membrane</keyword>
<evidence type="ECO:0000256" key="2">
    <source>
        <dbReference type="ARBA" id="ARBA00009045"/>
    </source>
</evidence>
<keyword evidence="5 7" id="KW-1133">Transmembrane helix</keyword>
<evidence type="ECO:0000256" key="5">
    <source>
        <dbReference type="ARBA" id="ARBA00022989"/>
    </source>
</evidence>
<dbReference type="Proteomes" id="UP001207742">
    <property type="component" value="Unassembled WGS sequence"/>
</dbReference>
<dbReference type="RefSeq" id="WP_264733858.1">
    <property type="nucleotide sequence ID" value="NZ_JAPDNR010000001.1"/>
</dbReference>
<dbReference type="GO" id="GO:0008233">
    <property type="term" value="F:peptidase activity"/>
    <property type="evidence" value="ECO:0007669"/>
    <property type="project" value="UniProtKB-KW"/>
</dbReference>
<dbReference type="PANTHER" id="PTHR43731">
    <property type="entry name" value="RHOMBOID PROTEASE"/>
    <property type="match status" value="1"/>
</dbReference>
<organism evidence="9 10">
    <name type="scientific">Chitinophaga nivalis</name>
    <dbReference type="NCBI Taxonomy" id="2991709"/>
    <lineage>
        <taxon>Bacteria</taxon>
        <taxon>Pseudomonadati</taxon>
        <taxon>Bacteroidota</taxon>
        <taxon>Chitinophagia</taxon>
        <taxon>Chitinophagales</taxon>
        <taxon>Chitinophagaceae</taxon>
        <taxon>Chitinophaga</taxon>
    </lineage>
</organism>
<feature type="transmembrane region" description="Helical" evidence="7">
    <location>
        <begin position="65"/>
        <end position="88"/>
    </location>
</feature>
<comment type="subcellular location">
    <subcellularLocation>
        <location evidence="1">Membrane</location>
        <topology evidence="1">Multi-pass membrane protein</topology>
    </subcellularLocation>
</comment>
<feature type="transmembrane region" description="Helical" evidence="7">
    <location>
        <begin position="119"/>
        <end position="139"/>
    </location>
</feature>
<comment type="similarity">
    <text evidence="2">Belongs to the peptidase S54 family.</text>
</comment>
<dbReference type="InterPro" id="IPR022764">
    <property type="entry name" value="Peptidase_S54_rhomboid_dom"/>
</dbReference>
<dbReference type="GO" id="GO:0006508">
    <property type="term" value="P:proteolysis"/>
    <property type="evidence" value="ECO:0007669"/>
    <property type="project" value="UniProtKB-KW"/>
</dbReference>
<evidence type="ECO:0000256" key="3">
    <source>
        <dbReference type="ARBA" id="ARBA00022692"/>
    </source>
</evidence>
<name>A0ABT3ISU3_9BACT</name>
<proteinExistence type="inferred from homology"/>
<evidence type="ECO:0000256" key="4">
    <source>
        <dbReference type="ARBA" id="ARBA00022801"/>
    </source>
</evidence>
<dbReference type="PANTHER" id="PTHR43731:SF14">
    <property type="entry name" value="PRESENILIN-ASSOCIATED RHOMBOID-LIKE PROTEIN, MITOCHONDRIAL"/>
    <property type="match status" value="1"/>
</dbReference>
<gene>
    <name evidence="9" type="ORF">OL497_24325</name>
</gene>
<sequence length="206" mass="22785">MNILLRLRQMPVTILLIVINTLLFCYSVLTGMDIWNGDGEVLLRLGGNYWPLTMQGEYWRLFTSMFLHAGLPHLLTNMIGLLIAGIFLESVLRTWRYTSAYVITGFIADYASIRFHPYAIGVGASGAIFGIYGVFLALLTTRLFRPSVRKGFLVFIALFAGLNIIAAFFSGGIDNIAHLAGFLSGILMGYLLFFTLSKTAGDRLPG</sequence>